<comment type="caution">
    <text evidence="1">The sequence shown here is derived from an EMBL/GenBank/DDBJ whole genome shotgun (WGS) entry which is preliminary data.</text>
</comment>
<name>A0A973WQW2_9BRAD</name>
<reference evidence="1" key="1">
    <citation type="submission" date="2020-06" db="EMBL/GenBank/DDBJ databases">
        <title>Whole Genome Sequence of Bradyrhizobium sp. Strain 66S1MB.</title>
        <authorList>
            <person name="Bromfield E."/>
            <person name="Cloutier S."/>
        </authorList>
    </citation>
    <scope>NUCLEOTIDE SEQUENCE</scope>
    <source>
        <strain evidence="1">66S1MB</strain>
    </source>
</reference>
<organism evidence="1">
    <name type="scientific">Bradyrhizobium quebecense</name>
    <dbReference type="NCBI Taxonomy" id="2748629"/>
    <lineage>
        <taxon>Bacteria</taxon>
        <taxon>Pseudomonadati</taxon>
        <taxon>Pseudomonadota</taxon>
        <taxon>Alphaproteobacteria</taxon>
        <taxon>Hyphomicrobiales</taxon>
        <taxon>Nitrobacteraceae</taxon>
        <taxon>Bradyrhizobium</taxon>
    </lineage>
</organism>
<gene>
    <name evidence="1" type="ORF">HU230_19015</name>
</gene>
<proteinExistence type="predicted"/>
<sequence>MSQDTVIHDTRVTFHDDPMSDKLGFVHTQHIPDDFVAALKREKMDSARRPAGDFLHMCSIPVSVVEDLKRSGYDVYREPVRETIRMLKVVGLDAFITSDKQI</sequence>
<protein>
    <submittedName>
        <fullName evidence="1">Uncharacterized protein</fullName>
    </submittedName>
</protein>
<dbReference type="EMBL" id="JABWSX010000001">
    <property type="protein sequence ID" value="NVL07796.1"/>
    <property type="molecule type" value="Genomic_DNA"/>
</dbReference>
<evidence type="ECO:0000313" key="1">
    <source>
        <dbReference type="EMBL" id="NVL07796.1"/>
    </source>
</evidence>
<dbReference type="AlphaFoldDB" id="A0A973WQW2"/>
<accession>A0A973WQW2</accession>
<dbReference type="RefSeq" id="WP_176531413.1">
    <property type="nucleotide sequence ID" value="NZ_CP088022.1"/>
</dbReference>